<keyword evidence="2 7" id="KW-0441">Lipid A biosynthesis</keyword>
<comment type="similarity">
    <text evidence="7">Belongs to the transferase hexapeptide repeat family. LpxD subfamily.</text>
</comment>
<keyword evidence="3 7" id="KW-0808">Transferase</keyword>
<name>A0ABP8FIW5_9BACT</name>
<evidence type="ECO:0000313" key="9">
    <source>
        <dbReference type="EMBL" id="GAA4304858.1"/>
    </source>
</evidence>
<reference evidence="10" key="1">
    <citation type="journal article" date="2019" name="Int. J. Syst. Evol. Microbiol.">
        <title>The Global Catalogue of Microorganisms (GCM) 10K type strain sequencing project: providing services to taxonomists for standard genome sequencing and annotation.</title>
        <authorList>
            <consortium name="The Broad Institute Genomics Platform"/>
            <consortium name="The Broad Institute Genome Sequencing Center for Infectious Disease"/>
            <person name="Wu L."/>
            <person name="Ma J."/>
        </authorList>
    </citation>
    <scope>NUCLEOTIDE SEQUENCE [LARGE SCALE GENOMIC DNA]</scope>
    <source>
        <strain evidence="10">JCM 17917</strain>
    </source>
</reference>
<dbReference type="PROSITE" id="PS00101">
    <property type="entry name" value="HEXAPEP_TRANSFERASES"/>
    <property type="match status" value="1"/>
</dbReference>
<gene>
    <name evidence="7 9" type="primary">lpxD</name>
    <name evidence="9" type="ORF">GCM10023183_18460</name>
</gene>
<organism evidence="9 10">
    <name type="scientific">Nibribacter koreensis</name>
    <dbReference type="NCBI Taxonomy" id="1084519"/>
    <lineage>
        <taxon>Bacteria</taxon>
        <taxon>Pseudomonadati</taxon>
        <taxon>Bacteroidota</taxon>
        <taxon>Cytophagia</taxon>
        <taxon>Cytophagales</taxon>
        <taxon>Hymenobacteraceae</taxon>
        <taxon>Nibribacter</taxon>
    </lineage>
</organism>
<keyword evidence="10" id="KW-1185">Reference proteome</keyword>
<dbReference type="Gene3D" id="3.40.1390.10">
    <property type="entry name" value="MurE/MurF, N-terminal domain"/>
    <property type="match status" value="1"/>
</dbReference>
<evidence type="ECO:0000256" key="7">
    <source>
        <dbReference type="HAMAP-Rule" id="MF_00523"/>
    </source>
</evidence>
<evidence type="ECO:0000256" key="5">
    <source>
        <dbReference type="ARBA" id="ARBA00023098"/>
    </source>
</evidence>
<dbReference type="PANTHER" id="PTHR43378">
    <property type="entry name" value="UDP-3-O-ACYLGLUCOSAMINE N-ACYLTRANSFERASE"/>
    <property type="match status" value="1"/>
</dbReference>
<comment type="catalytic activity">
    <reaction evidence="7">
        <text>a UDP-3-O-[(3R)-3-hydroxyacyl]-alpha-D-glucosamine + a (3R)-hydroxyacyl-[ACP] = a UDP-2-N,3-O-bis[(3R)-3-hydroxyacyl]-alpha-D-glucosamine + holo-[ACP] + H(+)</text>
        <dbReference type="Rhea" id="RHEA:53836"/>
        <dbReference type="Rhea" id="RHEA-COMP:9685"/>
        <dbReference type="Rhea" id="RHEA-COMP:9945"/>
        <dbReference type="ChEBI" id="CHEBI:15378"/>
        <dbReference type="ChEBI" id="CHEBI:64479"/>
        <dbReference type="ChEBI" id="CHEBI:78827"/>
        <dbReference type="ChEBI" id="CHEBI:137740"/>
        <dbReference type="ChEBI" id="CHEBI:137748"/>
        <dbReference type="EC" id="2.3.1.191"/>
    </reaction>
</comment>
<dbReference type="EMBL" id="BAABGX010000002">
    <property type="protein sequence ID" value="GAA4304858.1"/>
    <property type="molecule type" value="Genomic_DNA"/>
</dbReference>
<dbReference type="InterPro" id="IPR001451">
    <property type="entry name" value="Hexapep"/>
</dbReference>
<evidence type="ECO:0000256" key="3">
    <source>
        <dbReference type="ARBA" id="ARBA00022679"/>
    </source>
</evidence>
<dbReference type="Pfam" id="PF04613">
    <property type="entry name" value="LpxD"/>
    <property type="match status" value="1"/>
</dbReference>
<keyword evidence="5 7" id="KW-0443">Lipid metabolism</keyword>
<dbReference type="RefSeq" id="WP_345164942.1">
    <property type="nucleotide sequence ID" value="NZ_BAABGX010000002.1"/>
</dbReference>
<sequence>MEFTVQQIADLLQGQVQGDGQATVNRLAKIEEGTPGALSFLSNPKYEHFLYTTGASAVIVGKTLELKQAVTTNLILVEDPYSAFSTLLEVYQQALASMREGVEEPCFLGENSSIGPNHYRGAFSYIGKNCRVGKNVHIYPNAYIGDNVTIGDNTVIYAGAKIYPETVIGSSCTIHAGAVVGSDGFGFAPQKDGSYKTIPQIGNVVLEDHVSIGANATIDCATMGSTIIRLGSKIDNLVQIAHNVEIGQHTVVAAQTGISGSAKIGNHCTIAGQVGIVGHISIADKTIVGAQSGVSKTIKETGTFIQGSPAFDYKQNLRAMSVFRKLPELQKQVDELREKR</sequence>
<dbReference type="InterPro" id="IPR020573">
    <property type="entry name" value="UDP_GlcNAc_AcTrfase_non-rep"/>
</dbReference>
<evidence type="ECO:0000256" key="6">
    <source>
        <dbReference type="ARBA" id="ARBA00023315"/>
    </source>
</evidence>
<dbReference type="InterPro" id="IPR018357">
    <property type="entry name" value="Hexapep_transf_CS"/>
</dbReference>
<comment type="pathway">
    <text evidence="7">Bacterial outer membrane biogenesis; LPS lipid A biosynthesis.</text>
</comment>
<evidence type="ECO:0000259" key="8">
    <source>
        <dbReference type="Pfam" id="PF04613"/>
    </source>
</evidence>
<keyword evidence="4 7" id="KW-0677">Repeat</keyword>
<feature type="domain" description="UDP-3-O-[3-hydroxymyristoyl] glucosamine N-acyltransferase non-repeat region" evidence="8">
    <location>
        <begin position="23"/>
        <end position="89"/>
    </location>
</feature>
<accession>A0ABP8FIW5</accession>
<dbReference type="HAMAP" id="MF_00523">
    <property type="entry name" value="LpxD"/>
    <property type="match status" value="1"/>
</dbReference>
<evidence type="ECO:0000256" key="4">
    <source>
        <dbReference type="ARBA" id="ARBA00022737"/>
    </source>
</evidence>
<protein>
    <recommendedName>
        <fullName evidence="7">UDP-3-O-acylglucosamine N-acyltransferase</fullName>
        <ecNumber evidence="7">2.3.1.191</ecNumber>
    </recommendedName>
</protein>
<evidence type="ECO:0000313" key="10">
    <source>
        <dbReference type="Proteomes" id="UP001501844"/>
    </source>
</evidence>
<evidence type="ECO:0000256" key="2">
    <source>
        <dbReference type="ARBA" id="ARBA00022556"/>
    </source>
</evidence>
<keyword evidence="6 7" id="KW-0012">Acyltransferase</keyword>
<feature type="active site" description="Proton acceptor" evidence="7">
    <location>
        <position position="242"/>
    </location>
</feature>
<dbReference type="Pfam" id="PF00132">
    <property type="entry name" value="Hexapep"/>
    <property type="match status" value="1"/>
</dbReference>
<dbReference type="InterPro" id="IPR007691">
    <property type="entry name" value="LpxD"/>
</dbReference>
<dbReference type="PANTHER" id="PTHR43378:SF2">
    <property type="entry name" value="UDP-3-O-ACYLGLUCOSAMINE N-ACYLTRANSFERASE 1, MITOCHONDRIAL-RELATED"/>
    <property type="match status" value="1"/>
</dbReference>
<evidence type="ECO:0000256" key="1">
    <source>
        <dbReference type="ARBA" id="ARBA00022516"/>
    </source>
</evidence>
<dbReference type="SUPFAM" id="SSF51161">
    <property type="entry name" value="Trimeric LpxA-like enzymes"/>
    <property type="match status" value="1"/>
</dbReference>
<comment type="subunit">
    <text evidence="7">Homotrimer.</text>
</comment>
<proteinExistence type="inferred from homology"/>
<comment type="caution">
    <text evidence="9">The sequence shown here is derived from an EMBL/GenBank/DDBJ whole genome shotgun (WGS) entry which is preliminary data.</text>
</comment>
<dbReference type="Proteomes" id="UP001501844">
    <property type="component" value="Unassembled WGS sequence"/>
</dbReference>
<dbReference type="Gene3D" id="2.160.10.10">
    <property type="entry name" value="Hexapeptide repeat proteins"/>
    <property type="match status" value="1"/>
</dbReference>
<dbReference type="CDD" id="cd03352">
    <property type="entry name" value="LbH_LpxD"/>
    <property type="match status" value="1"/>
</dbReference>
<dbReference type="EC" id="2.3.1.191" evidence="7"/>
<dbReference type="InterPro" id="IPR011004">
    <property type="entry name" value="Trimer_LpxA-like_sf"/>
</dbReference>
<keyword evidence="1 7" id="KW-0444">Lipid biosynthesis</keyword>
<comment type="function">
    <text evidence="7">Catalyzes the N-acylation of UDP-3-O-acylglucosamine using 3-hydroxyacyl-ACP as the acyl donor. Is involved in the biosynthesis of lipid A, a phosphorylated glycolipid that anchors the lipopolysaccharide to the outer membrane of the cell.</text>
</comment>
<dbReference type="NCBIfam" id="NF002060">
    <property type="entry name" value="PRK00892.1"/>
    <property type="match status" value="1"/>
</dbReference>
<dbReference type="NCBIfam" id="TIGR01853">
    <property type="entry name" value="lipid_A_lpxD"/>
    <property type="match status" value="1"/>
</dbReference>